<evidence type="ECO:0000313" key="3">
    <source>
        <dbReference type="Proteomes" id="UP000322873"/>
    </source>
</evidence>
<comment type="caution">
    <text evidence="2">The sequence shown here is derived from an EMBL/GenBank/DDBJ whole genome shotgun (WGS) entry which is preliminary data.</text>
</comment>
<feature type="transmembrane region" description="Helical" evidence="1">
    <location>
        <begin position="21"/>
        <end position="40"/>
    </location>
</feature>
<keyword evidence="1" id="KW-1133">Transmembrane helix</keyword>
<proteinExistence type="predicted"/>
<dbReference type="Proteomes" id="UP000322873">
    <property type="component" value="Unassembled WGS sequence"/>
</dbReference>
<dbReference type="EMBL" id="VICG01000002">
    <property type="protein sequence ID" value="KAA8575109.1"/>
    <property type="molecule type" value="Genomic_DNA"/>
</dbReference>
<evidence type="ECO:0000313" key="2">
    <source>
        <dbReference type="EMBL" id="KAA8575109.1"/>
    </source>
</evidence>
<name>A0A5M9K3T3_MONFR</name>
<keyword evidence="1" id="KW-0472">Membrane</keyword>
<sequence>MLRRPTPPYSPTPLLSYSHNILLSYFLPSYSFTSIQYYYFLPFPLFCPPFSPNAYPTINTKHKDSLSCCAFTLSTKIC</sequence>
<reference evidence="2 3" key="1">
    <citation type="submission" date="2019-06" db="EMBL/GenBank/DDBJ databases">
        <title>Genome Sequence of the Brown Rot Fungal Pathogen Monilinia fructicola.</title>
        <authorList>
            <person name="De Miccolis Angelini R.M."/>
            <person name="Landi L."/>
            <person name="Abate D."/>
            <person name="Pollastro S."/>
            <person name="Romanazzi G."/>
            <person name="Faretra F."/>
        </authorList>
    </citation>
    <scope>NUCLEOTIDE SEQUENCE [LARGE SCALE GENOMIC DNA]</scope>
    <source>
        <strain evidence="2 3">Mfrc123</strain>
    </source>
</reference>
<organism evidence="2 3">
    <name type="scientific">Monilinia fructicola</name>
    <name type="common">Brown rot fungus</name>
    <name type="synonym">Ciboria fructicola</name>
    <dbReference type="NCBI Taxonomy" id="38448"/>
    <lineage>
        <taxon>Eukaryota</taxon>
        <taxon>Fungi</taxon>
        <taxon>Dikarya</taxon>
        <taxon>Ascomycota</taxon>
        <taxon>Pezizomycotina</taxon>
        <taxon>Leotiomycetes</taxon>
        <taxon>Helotiales</taxon>
        <taxon>Sclerotiniaceae</taxon>
        <taxon>Monilinia</taxon>
    </lineage>
</organism>
<evidence type="ECO:0000256" key="1">
    <source>
        <dbReference type="SAM" id="Phobius"/>
    </source>
</evidence>
<keyword evidence="1" id="KW-0812">Transmembrane</keyword>
<dbReference type="AlphaFoldDB" id="A0A5M9K3T3"/>
<accession>A0A5M9K3T3</accession>
<keyword evidence="3" id="KW-1185">Reference proteome</keyword>
<protein>
    <submittedName>
        <fullName evidence="2">Uncharacterized protein</fullName>
    </submittedName>
</protein>
<gene>
    <name evidence="2" type="ORF">EYC84_004322</name>
</gene>